<keyword evidence="1" id="KW-0812">Transmembrane</keyword>
<organism evidence="2 3">
    <name type="scientific">Brachionus plicatilis</name>
    <name type="common">Marine rotifer</name>
    <name type="synonym">Brachionus muelleri</name>
    <dbReference type="NCBI Taxonomy" id="10195"/>
    <lineage>
        <taxon>Eukaryota</taxon>
        <taxon>Metazoa</taxon>
        <taxon>Spiralia</taxon>
        <taxon>Gnathifera</taxon>
        <taxon>Rotifera</taxon>
        <taxon>Eurotatoria</taxon>
        <taxon>Monogononta</taxon>
        <taxon>Pseudotrocha</taxon>
        <taxon>Ploima</taxon>
        <taxon>Brachionidae</taxon>
        <taxon>Brachionus</taxon>
    </lineage>
</organism>
<feature type="transmembrane region" description="Helical" evidence="1">
    <location>
        <begin position="22"/>
        <end position="44"/>
    </location>
</feature>
<sequence>MSAAYCSCKIVGSLFSDLFTRFLTTSIFSIPFTVQCACTLYISIKCPLTLLSLSFVSPNVVNLISNDIFLRDKGIFVALSCTFSIAFTFLYIFCSAEIHYFTLISTVSWAKPLSIDILHPTFSVTSLSHKLYLLCRVNGSRNVHLHKTCTKDKSDDT</sequence>
<dbReference type="AlphaFoldDB" id="A0A3M7RYA4"/>
<evidence type="ECO:0000256" key="1">
    <source>
        <dbReference type="SAM" id="Phobius"/>
    </source>
</evidence>
<comment type="caution">
    <text evidence="2">The sequence shown here is derived from an EMBL/GenBank/DDBJ whole genome shotgun (WGS) entry which is preliminary data.</text>
</comment>
<dbReference type="EMBL" id="REGN01002366">
    <property type="protein sequence ID" value="RNA28563.1"/>
    <property type="molecule type" value="Genomic_DNA"/>
</dbReference>
<name>A0A3M7RYA4_BRAPC</name>
<protein>
    <submittedName>
        <fullName evidence="2">Uncharacterized protein</fullName>
    </submittedName>
</protein>
<evidence type="ECO:0000313" key="3">
    <source>
        <dbReference type="Proteomes" id="UP000276133"/>
    </source>
</evidence>
<keyword evidence="1" id="KW-1133">Transmembrane helix</keyword>
<proteinExistence type="predicted"/>
<dbReference type="Proteomes" id="UP000276133">
    <property type="component" value="Unassembled WGS sequence"/>
</dbReference>
<gene>
    <name evidence="2" type="ORF">BpHYR1_030247</name>
</gene>
<feature type="transmembrane region" description="Helical" evidence="1">
    <location>
        <begin position="74"/>
        <end position="93"/>
    </location>
</feature>
<keyword evidence="1" id="KW-0472">Membrane</keyword>
<keyword evidence="3" id="KW-1185">Reference proteome</keyword>
<accession>A0A3M7RYA4</accession>
<reference evidence="2 3" key="1">
    <citation type="journal article" date="2018" name="Sci. Rep.">
        <title>Genomic signatures of local adaptation to the degree of environmental predictability in rotifers.</title>
        <authorList>
            <person name="Franch-Gras L."/>
            <person name="Hahn C."/>
            <person name="Garcia-Roger E.M."/>
            <person name="Carmona M.J."/>
            <person name="Serra M."/>
            <person name="Gomez A."/>
        </authorList>
    </citation>
    <scope>NUCLEOTIDE SEQUENCE [LARGE SCALE GENOMIC DNA]</scope>
    <source>
        <strain evidence="2">HYR1</strain>
    </source>
</reference>
<evidence type="ECO:0000313" key="2">
    <source>
        <dbReference type="EMBL" id="RNA28563.1"/>
    </source>
</evidence>